<keyword evidence="3 5" id="KW-1133">Transmembrane helix</keyword>
<dbReference type="GO" id="GO:0016020">
    <property type="term" value="C:membrane"/>
    <property type="evidence" value="ECO:0007669"/>
    <property type="project" value="UniProtKB-SubCell"/>
</dbReference>
<sequence>MRDTGDENSYIICITAKSQYSPESIIFHFITVNTHVPPPDTLTTEKQWGPHQLRTVFKRILFDQVFPTVNWGNPFRLLFAEFHNKMYLLTIQTTYVAWSQMQFSIERKGRCSSIRELLNNTIAAFLPIRRVKYYHIPYQQRLDLTCFHDDKQFMCVCTYDLRANCFSFDHHLERVCQYDSYCLNGDQCYLGTQCHLPTKSFGLSLDVIIGYRIRPYTAFKDQPLILKTSAIITIIMLVVGLINGCLCTFTFKQKNLRKFDNEIYLLTGYWLYACVAIERLFAVTKGTDFNQQTSQRVAKWIILLVGVFVIATSAYEPYHRALVTDEDEGRIWCIVRYPESYSKYLNIYASAITIVNFIGSFAINIISTCGIIVLIARHRMNVRKQLSCTSHLQNQLQLHKYLIISPVVLALLGMPRLIIAFLVEYRRSARKLASPLGVSRGTIGRTIHDDLHLHAYHITIQPNLKDEHKQERISFAYWVRKSGETLTYENYIEIVLPHALLEG</sequence>
<feature type="transmembrane region" description="Helical" evidence="5">
    <location>
        <begin position="230"/>
        <end position="251"/>
    </location>
</feature>
<comment type="subcellular location">
    <subcellularLocation>
        <location evidence="1">Membrane</location>
    </subcellularLocation>
</comment>
<organism evidence="6 7">
    <name type="scientific">Rotaria magnacalcarata</name>
    <dbReference type="NCBI Taxonomy" id="392030"/>
    <lineage>
        <taxon>Eukaryota</taxon>
        <taxon>Metazoa</taxon>
        <taxon>Spiralia</taxon>
        <taxon>Gnathifera</taxon>
        <taxon>Rotifera</taxon>
        <taxon>Eurotatoria</taxon>
        <taxon>Bdelloidea</taxon>
        <taxon>Philodinida</taxon>
        <taxon>Philodinidae</taxon>
        <taxon>Rotaria</taxon>
    </lineage>
</organism>
<reference evidence="6" key="1">
    <citation type="submission" date="2021-02" db="EMBL/GenBank/DDBJ databases">
        <authorList>
            <person name="Nowell W R."/>
        </authorList>
    </citation>
    <scope>NUCLEOTIDE SEQUENCE</scope>
</reference>
<dbReference type="Pfam" id="PF00001">
    <property type="entry name" value="7tm_1"/>
    <property type="match status" value="1"/>
</dbReference>
<feature type="transmembrane region" description="Helical" evidence="5">
    <location>
        <begin position="263"/>
        <end position="281"/>
    </location>
</feature>
<evidence type="ECO:0000256" key="5">
    <source>
        <dbReference type="SAM" id="Phobius"/>
    </source>
</evidence>
<feature type="transmembrane region" description="Helical" evidence="5">
    <location>
        <begin position="347"/>
        <end position="376"/>
    </location>
</feature>
<name>A0A8S2J6T2_9BILA</name>
<evidence type="ECO:0000256" key="2">
    <source>
        <dbReference type="ARBA" id="ARBA00022692"/>
    </source>
</evidence>
<comment type="caution">
    <text evidence="6">The sequence shown here is derived from an EMBL/GenBank/DDBJ whole genome shotgun (WGS) entry which is preliminary data.</text>
</comment>
<dbReference type="CDD" id="cd00637">
    <property type="entry name" value="7tm_classA_rhodopsin-like"/>
    <property type="match status" value="1"/>
</dbReference>
<gene>
    <name evidence="6" type="ORF">GIL414_LOCUS892</name>
</gene>
<dbReference type="Gene3D" id="1.20.1070.10">
    <property type="entry name" value="Rhodopsin 7-helix transmembrane proteins"/>
    <property type="match status" value="1"/>
</dbReference>
<feature type="transmembrane region" description="Helical" evidence="5">
    <location>
        <begin position="297"/>
        <end position="315"/>
    </location>
</feature>
<feature type="transmembrane region" description="Helical" evidence="5">
    <location>
        <begin position="401"/>
        <end position="423"/>
    </location>
</feature>
<dbReference type="EMBL" id="CAJOBJ010000128">
    <property type="protein sequence ID" value="CAF3797418.1"/>
    <property type="molecule type" value="Genomic_DNA"/>
</dbReference>
<proteinExistence type="predicted"/>
<keyword evidence="4 5" id="KW-0472">Membrane</keyword>
<accession>A0A8S2J6T2</accession>
<protein>
    <submittedName>
        <fullName evidence="6">Uncharacterized protein</fullName>
    </submittedName>
</protein>
<dbReference type="InterPro" id="IPR000276">
    <property type="entry name" value="GPCR_Rhodpsn"/>
</dbReference>
<dbReference type="Proteomes" id="UP000681720">
    <property type="component" value="Unassembled WGS sequence"/>
</dbReference>
<dbReference type="SUPFAM" id="SSF81321">
    <property type="entry name" value="Family A G protein-coupled receptor-like"/>
    <property type="match status" value="1"/>
</dbReference>
<evidence type="ECO:0000313" key="6">
    <source>
        <dbReference type="EMBL" id="CAF3797418.1"/>
    </source>
</evidence>
<keyword evidence="2 5" id="KW-0812">Transmembrane</keyword>
<dbReference type="AlphaFoldDB" id="A0A8S2J6T2"/>
<dbReference type="GO" id="GO:0004930">
    <property type="term" value="F:G protein-coupled receptor activity"/>
    <property type="evidence" value="ECO:0007669"/>
    <property type="project" value="InterPro"/>
</dbReference>
<evidence type="ECO:0000256" key="1">
    <source>
        <dbReference type="ARBA" id="ARBA00004370"/>
    </source>
</evidence>
<evidence type="ECO:0000313" key="7">
    <source>
        <dbReference type="Proteomes" id="UP000681720"/>
    </source>
</evidence>
<evidence type="ECO:0000256" key="3">
    <source>
        <dbReference type="ARBA" id="ARBA00022989"/>
    </source>
</evidence>
<evidence type="ECO:0000256" key="4">
    <source>
        <dbReference type="ARBA" id="ARBA00023136"/>
    </source>
</evidence>